<name>A0A836CRG7_9STRA</name>
<dbReference type="Gene3D" id="2.170.270.10">
    <property type="entry name" value="SET domain"/>
    <property type="match status" value="1"/>
</dbReference>
<reference evidence="2" key="1">
    <citation type="submission" date="2021-02" db="EMBL/GenBank/DDBJ databases">
        <title>First Annotated Genome of the Yellow-green Alga Tribonema minus.</title>
        <authorList>
            <person name="Mahan K.M."/>
        </authorList>
    </citation>
    <scope>NUCLEOTIDE SEQUENCE</scope>
    <source>
        <strain evidence="2">UTEX B ZZ1240</strain>
    </source>
</reference>
<evidence type="ECO:0000313" key="2">
    <source>
        <dbReference type="EMBL" id="KAG5192926.1"/>
    </source>
</evidence>
<feature type="domain" description="SET" evidence="1">
    <location>
        <begin position="9"/>
        <end position="49"/>
    </location>
</feature>
<dbReference type="AlphaFoldDB" id="A0A836CRG7"/>
<organism evidence="2 3">
    <name type="scientific">Tribonema minus</name>
    <dbReference type="NCBI Taxonomy" id="303371"/>
    <lineage>
        <taxon>Eukaryota</taxon>
        <taxon>Sar</taxon>
        <taxon>Stramenopiles</taxon>
        <taxon>Ochrophyta</taxon>
        <taxon>PX clade</taxon>
        <taxon>Xanthophyceae</taxon>
        <taxon>Tribonematales</taxon>
        <taxon>Tribonemataceae</taxon>
        <taxon>Tribonema</taxon>
    </lineage>
</organism>
<dbReference type="InterPro" id="IPR001214">
    <property type="entry name" value="SET_dom"/>
</dbReference>
<gene>
    <name evidence="2" type="ORF">JKP88DRAFT_148098</name>
</gene>
<dbReference type="PANTHER" id="PTHR12197">
    <property type="entry name" value="HISTONE-LYSINE N-METHYLTRANSFERASE SMYD"/>
    <property type="match status" value="1"/>
</dbReference>
<evidence type="ECO:0000313" key="3">
    <source>
        <dbReference type="Proteomes" id="UP000664859"/>
    </source>
</evidence>
<dbReference type="OrthoDB" id="1028014at2759"/>
<sequence>STSALYPLASMAAHSCVPNCMYTSQNPYGSISYFAAHSIAAGDLITISYADCGCAAPTLERWTELARTKDFICTCPQCSAPDATRGVKCAR</sequence>
<dbReference type="InterPro" id="IPR046341">
    <property type="entry name" value="SET_dom_sf"/>
</dbReference>
<dbReference type="GO" id="GO:0005634">
    <property type="term" value="C:nucleus"/>
    <property type="evidence" value="ECO:0007669"/>
    <property type="project" value="TreeGrafter"/>
</dbReference>
<dbReference type="CDD" id="cd20071">
    <property type="entry name" value="SET_SMYD"/>
    <property type="match status" value="1"/>
</dbReference>
<dbReference type="Proteomes" id="UP000664859">
    <property type="component" value="Unassembled WGS sequence"/>
</dbReference>
<dbReference type="PANTHER" id="PTHR12197:SF251">
    <property type="entry name" value="EG:BACR7C10.4 PROTEIN"/>
    <property type="match status" value="1"/>
</dbReference>
<dbReference type="EMBL" id="JAFCMP010000001">
    <property type="protein sequence ID" value="KAG5192926.1"/>
    <property type="molecule type" value="Genomic_DNA"/>
</dbReference>
<keyword evidence="3" id="KW-1185">Reference proteome</keyword>
<evidence type="ECO:0000259" key="1">
    <source>
        <dbReference type="Pfam" id="PF00856"/>
    </source>
</evidence>
<proteinExistence type="predicted"/>
<protein>
    <recommendedName>
        <fullName evidence="1">SET domain-containing protein</fullName>
    </recommendedName>
</protein>
<dbReference type="InterPro" id="IPR050869">
    <property type="entry name" value="H3K4_H4K5_MeTrfase"/>
</dbReference>
<feature type="non-terminal residue" evidence="2">
    <location>
        <position position="91"/>
    </location>
</feature>
<dbReference type="SUPFAM" id="SSF82199">
    <property type="entry name" value="SET domain"/>
    <property type="match status" value="1"/>
</dbReference>
<accession>A0A836CRG7</accession>
<comment type="caution">
    <text evidence="2">The sequence shown here is derived from an EMBL/GenBank/DDBJ whole genome shotgun (WGS) entry which is preliminary data.</text>
</comment>
<dbReference type="Pfam" id="PF00856">
    <property type="entry name" value="SET"/>
    <property type="match status" value="1"/>
</dbReference>
<feature type="non-terminal residue" evidence="2">
    <location>
        <position position="1"/>
    </location>
</feature>